<protein>
    <submittedName>
        <fullName evidence="2">Uncharacterized protein</fullName>
    </submittedName>
</protein>
<proteinExistence type="predicted"/>
<keyword evidence="1" id="KW-0472">Membrane</keyword>
<keyword evidence="1" id="KW-1133">Transmembrane helix</keyword>
<keyword evidence="1" id="KW-0812">Transmembrane</keyword>
<reference evidence="2" key="1">
    <citation type="submission" date="2009-08" db="EMBL/GenBank/DDBJ databases">
        <title>Iranian Beet black scorch virus is more diverse than anywhere else.</title>
        <authorList>
            <person name="Mehrvar M."/>
            <person name="Bragard C."/>
        </authorList>
    </citation>
    <scope>NUCLEOTIDE SEQUENCE</scope>
    <source>
        <strain evidence="2">Ir-AzGh1</strain>
    </source>
</reference>
<evidence type="ECO:0000256" key="1">
    <source>
        <dbReference type="SAM" id="Phobius"/>
    </source>
</evidence>
<name>D1GV45_9TOMB</name>
<sequence>MRRCELLLLVVWYNAHPVFPHVLGPPLLVREYPTQNYLLVSMLQQQVHFLSLEPVFSLATLVGLTGLLPITASLDGFL</sequence>
<organism evidence="2">
    <name type="scientific">Beet black scorch virus</name>
    <dbReference type="NCBI Taxonomy" id="196375"/>
    <lineage>
        <taxon>Viruses</taxon>
        <taxon>Riboviria</taxon>
        <taxon>Orthornavirae</taxon>
        <taxon>Kitrinoviricota</taxon>
        <taxon>Tolucaviricetes</taxon>
        <taxon>Tolivirales</taxon>
        <taxon>Tombusviridae</taxon>
        <taxon>Procedovirinae</taxon>
        <taxon>Betanecrovirus</taxon>
        <taxon>Betanecrovirus betae</taxon>
    </lineage>
</organism>
<accession>D1GV45</accession>
<dbReference type="EMBL" id="FN543469">
    <property type="protein sequence ID" value="CBA35000.1"/>
    <property type="molecule type" value="Genomic_RNA"/>
</dbReference>
<evidence type="ECO:0000313" key="2">
    <source>
        <dbReference type="EMBL" id="CBA35000.1"/>
    </source>
</evidence>
<feature type="transmembrane region" description="Helical" evidence="1">
    <location>
        <begin position="55"/>
        <end position="74"/>
    </location>
</feature>